<dbReference type="GO" id="GO:0009007">
    <property type="term" value="F:site-specific DNA-methyltransferase (adenine-specific) activity"/>
    <property type="evidence" value="ECO:0007669"/>
    <property type="project" value="UniProtKB-EC"/>
</dbReference>
<dbReference type="PANTHER" id="PTHR33841:SF1">
    <property type="entry name" value="DNA METHYLTRANSFERASE A"/>
    <property type="match status" value="1"/>
</dbReference>
<comment type="caution">
    <text evidence="7">The sequence shown here is derived from an EMBL/GenBank/DDBJ whole genome shotgun (WGS) entry which is preliminary data.</text>
</comment>
<dbReference type="Pfam" id="PF07669">
    <property type="entry name" value="Eco57I"/>
    <property type="match status" value="1"/>
</dbReference>
<evidence type="ECO:0000256" key="4">
    <source>
        <dbReference type="ARBA" id="ARBA00022691"/>
    </source>
</evidence>
<proteinExistence type="predicted"/>
<comment type="catalytic activity">
    <reaction evidence="5">
        <text>a 2'-deoxyadenosine in DNA + S-adenosyl-L-methionine = an N(6)-methyl-2'-deoxyadenosine in DNA + S-adenosyl-L-homocysteine + H(+)</text>
        <dbReference type="Rhea" id="RHEA:15197"/>
        <dbReference type="Rhea" id="RHEA-COMP:12418"/>
        <dbReference type="Rhea" id="RHEA-COMP:12419"/>
        <dbReference type="ChEBI" id="CHEBI:15378"/>
        <dbReference type="ChEBI" id="CHEBI:57856"/>
        <dbReference type="ChEBI" id="CHEBI:59789"/>
        <dbReference type="ChEBI" id="CHEBI:90615"/>
        <dbReference type="ChEBI" id="CHEBI:90616"/>
        <dbReference type="EC" id="2.1.1.72"/>
    </reaction>
</comment>
<keyword evidence="4" id="KW-0949">S-adenosyl-L-methionine</keyword>
<dbReference type="PANTHER" id="PTHR33841">
    <property type="entry name" value="DNA METHYLTRANSFERASE YEEA-RELATED"/>
    <property type="match status" value="1"/>
</dbReference>
<keyword evidence="2 7" id="KW-0489">Methyltransferase</keyword>
<evidence type="ECO:0000256" key="2">
    <source>
        <dbReference type="ARBA" id="ARBA00022603"/>
    </source>
</evidence>
<dbReference type="EC" id="2.1.1.72" evidence="1"/>
<evidence type="ECO:0000313" key="7">
    <source>
        <dbReference type="EMBL" id="NDV93100.1"/>
    </source>
</evidence>
<dbReference type="SUPFAM" id="SSF53335">
    <property type="entry name" value="S-adenosyl-L-methionine-dependent methyltransferases"/>
    <property type="match status" value="1"/>
</dbReference>
<evidence type="ECO:0000256" key="1">
    <source>
        <dbReference type="ARBA" id="ARBA00011900"/>
    </source>
</evidence>
<dbReference type="RefSeq" id="WP_163088452.1">
    <property type="nucleotide sequence ID" value="NZ_JAAAWN010000039.1"/>
</dbReference>
<evidence type="ECO:0000313" key="8">
    <source>
        <dbReference type="Proteomes" id="UP000470213"/>
    </source>
</evidence>
<name>A0A7X5LQX4_9ALTE</name>
<organism evidence="7 8">
    <name type="scientific">Alteromonas profundi</name>
    <dbReference type="NCBI Taxonomy" id="2696062"/>
    <lineage>
        <taxon>Bacteria</taxon>
        <taxon>Pseudomonadati</taxon>
        <taxon>Pseudomonadota</taxon>
        <taxon>Gammaproteobacteria</taxon>
        <taxon>Alteromonadales</taxon>
        <taxon>Alteromonadaceae</taxon>
        <taxon>Alteromonas/Salinimonas group</taxon>
        <taxon>Alteromonas</taxon>
    </lineage>
</organism>
<dbReference type="GO" id="GO:0032259">
    <property type="term" value="P:methylation"/>
    <property type="evidence" value="ECO:0007669"/>
    <property type="project" value="UniProtKB-KW"/>
</dbReference>
<evidence type="ECO:0000259" key="6">
    <source>
        <dbReference type="Pfam" id="PF07669"/>
    </source>
</evidence>
<evidence type="ECO:0000256" key="3">
    <source>
        <dbReference type="ARBA" id="ARBA00022679"/>
    </source>
</evidence>
<dbReference type="PRINTS" id="PR00507">
    <property type="entry name" value="N12N6MTFRASE"/>
</dbReference>
<keyword evidence="3" id="KW-0808">Transferase</keyword>
<dbReference type="Gene3D" id="3.40.50.150">
    <property type="entry name" value="Vaccinia Virus protein VP39"/>
    <property type="match status" value="1"/>
</dbReference>
<dbReference type="InterPro" id="IPR011639">
    <property type="entry name" value="MethylTrfase_TaqI-like_dom"/>
</dbReference>
<gene>
    <name evidence="7" type="ORF">GTH32_18180</name>
</gene>
<feature type="domain" description="Type II methyltransferase M.TaqI-like" evidence="6">
    <location>
        <begin position="149"/>
        <end position="232"/>
    </location>
</feature>
<dbReference type="AlphaFoldDB" id="A0A7X5LQX4"/>
<dbReference type="GO" id="GO:0006304">
    <property type="term" value="P:DNA modification"/>
    <property type="evidence" value="ECO:0007669"/>
    <property type="project" value="InterPro"/>
</dbReference>
<dbReference type="Proteomes" id="UP000470213">
    <property type="component" value="Unassembled WGS sequence"/>
</dbReference>
<accession>A0A7X5LQX4</accession>
<evidence type="ECO:0000256" key="5">
    <source>
        <dbReference type="ARBA" id="ARBA00047942"/>
    </source>
</evidence>
<dbReference type="InterPro" id="IPR050953">
    <property type="entry name" value="N4_N6_ade-DNA_methylase"/>
</dbReference>
<protein>
    <recommendedName>
        <fullName evidence="1">site-specific DNA-methyltransferase (adenine-specific)</fullName>
        <ecNumber evidence="1">2.1.1.72</ecNumber>
    </recommendedName>
</protein>
<sequence length="507" mass="57071">MPESALKITEDLNLEADRIRAIANTKIDEKKRGKLGQFMSSFSVSSLLASMFEGFSPEEKLLDAGAGVGSLTSAVVNEAMKTDCKRLEGTCYEISEELHPYLEENLAICSERAPYNNLGFRAEIFKKDFIASSVTNLKSPTIKRYSKAILNPPYLKIGAKSEERALLRSVEIETGNLYSAFVALAIKQLEQGGELVAITPRSFCNGPYFNDFRKLILNECSLNKLHVFHSRKSAFKVDKVLQENVIYHLTKGEPQREMVTIVSSSCAEDPSPVEYQLPFEEVVQPRNPHRFIHIITNEEEREIANKAGNLPCGLEDLGIQASTGKVVDFRTRENLSQEYVPGSVPLIFPQHMRNGVLTWPLPEGKKPNALLHNEKTESLMVPNGTYVLTRRLTAKEERRRIAASLYTPDTADVPVVGFENKTNYFHANGEPLEENLARGLWLFLNSTIVDLYFRQLNGHTQVNATDLRSLRYPTAEMLIELARESDTLQLEQSVIDAIVTRVIFNER</sequence>
<dbReference type="EMBL" id="JAAAWN010000039">
    <property type="protein sequence ID" value="NDV93100.1"/>
    <property type="molecule type" value="Genomic_DNA"/>
</dbReference>
<dbReference type="InterPro" id="IPR029063">
    <property type="entry name" value="SAM-dependent_MTases_sf"/>
</dbReference>
<keyword evidence="8" id="KW-1185">Reference proteome</keyword>
<reference evidence="7 8" key="1">
    <citation type="submission" date="2020-01" db="EMBL/GenBank/DDBJ databases">
        <authorList>
            <person name="Chen J."/>
            <person name="Zhu S."/>
            <person name="Yang J."/>
        </authorList>
    </citation>
    <scope>NUCLEOTIDE SEQUENCE [LARGE SCALE GENOMIC DNA]</scope>
    <source>
        <strain evidence="7 8">345S023</strain>
    </source>
</reference>